<name>A0A816HCF3_ADIRI</name>
<comment type="caution">
    <text evidence="1">The sequence shown here is derived from an EMBL/GenBank/DDBJ whole genome shotgun (WGS) entry which is preliminary data.</text>
</comment>
<keyword evidence="2" id="KW-1185">Reference proteome</keyword>
<accession>A0A816HCF3</accession>
<dbReference type="EMBL" id="CAJNOR010016324">
    <property type="protein sequence ID" value="CAF1684784.1"/>
    <property type="molecule type" value="Genomic_DNA"/>
</dbReference>
<proteinExistence type="predicted"/>
<sequence length="17" mass="2017">MQSNGKHNYLVEPEEIE</sequence>
<organism evidence="1 2">
    <name type="scientific">Adineta ricciae</name>
    <name type="common">Rotifer</name>
    <dbReference type="NCBI Taxonomy" id="249248"/>
    <lineage>
        <taxon>Eukaryota</taxon>
        <taxon>Metazoa</taxon>
        <taxon>Spiralia</taxon>
        <taxon>Gnathifera</taxon>
        <taxon>Rotifera</taxon>
        <taxon>Eurotatoria</taxon>
        <taxon>Bdelloidea</taxon>
        <taxon>Adinetida</taxon>
        <taxon>Adinetidae</taxon>
        <taxon>Adineta</taxon>
    </lineage>
</organism>
<reference evidence="1" key="1">
    <citation type="submission" date="2021-02" db="EMBL/GenBank/DDBJ databases">
        <authorList>
            <person name="Nowell W R."/>
        </authorList>
    </citation>
    <scope>NUCLEOTIDE SEQUENCE</scope>
</reference>
<protein>
    <submittedName>
        <fullName evidence="1">Uncharacterized protein</fullName>
    </submittedName>
</protein>
<evidence type="ECO:0000313" key="1">
    <source>
        <dbReference type="EMBL" id="CAF1684784.1"/>
    </source>
</evidence>
<dbReference type="AlphaFoldDB" id="A0A816HCF3"/>
<dbReference type="Proteomes" id="UP000663828">
    <property type="component" value="Unassembled WGS sequence"/>
</dbReference>
<evidence type="ECO:0000313" key="2">
    <source>
        <dbReference type="Proteomes" id="UP000663828"/>
    </source>
</evidence>
<feature type="non-terminal residue" evidence="1">
    <location>
        <position position="17"/>
    </location>
</feature>
<gene>
    <name evidence="1" type="ORF">XAT740_LOCUS61583</name>
</gene>